<evidence type="ECO:0000313" key="2">
    <source>
        <dbReference type="Proteomes" id="UP001199322"/>
    </source>
</evidence>
<dbReference type="Proteomes" id="UP001199322">
    <property type="component" value="Unassembled WGS sequence"/>
</dbReference>
<protein>
    <submittedName>
        <fullName evidence="1">Uncharacterized protein</fullName>
    </submittedName>
</protein>
<reference evidence="1" key="1">
    <citation type="submission" date="2018-06" db="EMBL/GenBank/DDBJ databases">
        <authorList>
            <person name="O'Rourke A."/>
        </authorList>
    </citation>
    <scope>NUCLEOTIDE SEQUENCE</scope>
    <source>
        <strain evidence="1">132550021-3</strain>
    </source>
</reference>
<sequence length="59" mass="6487">MAMTQADVVVDRTYECIDPELGGEVTVRSISGVHIYFDGDADGFALMDNFIGSYKPVRN</sequence>
<gene>
    <name evidence="1" type="ORF">DEE74_15920</name>
</gene>
<accession>A0AAW4QAF2</accession>
<dbReference type="AlphaFoldDB" id="A0AAW4QAF2"/>
<proteinExistence type="predicted"/>
<evidence type="ECO:0000313" key="1">
    <source>
        <dbReference type="EMBL" id="MBX3891353.1"/>
    </source>
</evidence>
<organism evidence="1 2">
    <name type="scientific">Ralstonia pickettii</name>
    <name type="common">Burkholderia pickettii</name>
    <dbReference type="NCBI Taxonomy" id="329"/>
    <lineage>
        <taxon>Bacteria</taxon>
        <taxon>Pseudomonadati</taxon>
        <taxon>Pseudomonadota</taxon>
        <taxon>Betaproteobacteria</taxon>
        <taxon>Burkholderiales</taxon>
        <taxon>Burkholderiaceae</taxon>
        <taxon>Ralstonia</taxon>
    </lineage>
</organism>
<comment type="caution">
    <text evidence="1">The sequence shown here is derived from an EMBL/GenBank/DDBJ whole genome shotgun (WGS) entry which is preliminary data.</text>
</comment>
<name>A0AAW4QAF2_RALPI</name>
<dbReference type="EMBL" id="QGBI01000014">
    <property type="protein sequence ID" value="MBX3891353.1"/>
    <property type="molecule type" value="Genomic_DNA"/>
</dbReference>